<dbReference type="EMBL" id="JAVRBK010000002">
    <property type="protein sequence ID" value="KAK5648354.1"/>
    <property type="molecule type" value="Genomic_DNA"/>
</dbReference>
<organism evidence="2 3">
    <name type="scientific">Pyrocoelia pectoralis</name>
    <dbReference type="NCBI Taxonomy" id="417401"/>
    <lineage>
        <taxon>Eukaryota</taxon>
        <taxon>Metazoa</taxon>
        <taxon>Ecdysozoa</taxon>
        <taxon>Arthropoda</taxon>
        <taxon>Hexapoda</taxon>
        <taxon>Insecta</taxon>
        <taxon>Pterygota</taxon>
        <taxon>Neoptera</taxon>
        <taxon>Endopterygota</taxon>
        <taxon>Coleoptera</taxon>
        <taxon>Polyphaga</taxon>
        <taxon>Elateriformia</taxon>
        <taxon>Elateroidea</taxon>
        <taxon>Lampyridae</taxon>
        <taxon>Lampyrinae</taxon>
        <taxon>Pyrocoelia</taxon>
    </lineage>
</organism>
<evidence type="ECO:0000313" key="2">
    <source>
        <dbReference type="EMBL" id="KAK5648354.1"/>
    </source>
</evidence>
<dbReference type="Proteomes" id="UP001329430">
    <property type="component" value="Chromosome 2"/>
</dbReference>
<comment type="caution">
    <text evidence="2">The sequence shown here is derived from an EMBL/GenBank/DDBJ whole genome shotgun (WGS) entry which is preliminary data.</text>
</comment>
<protein>
    <recommendedName>
        <fullName evidence="1">Mutator-like transposase domain-containing protein</fullName>
    </recommendedName>
</protein>
<name>A0AAN7VP05_9COLE</name>
<gene>
    <name evidence="2" type="ORF">RI129_003246</name>
</gene>
<keyword evidence="3" id="KW-1185">Reference proteome</keyword>
<reference evidence="2 3" key="1">
    <citation type="journal article" date="2024" name="Insects">
        <title>An Improved Chromosome-Level Genome Assembly of the Firefly Pyrocoelia pectoralis.</title>
        <authorList>
            <person name="Fu X."/>
            <person name="Meyer-Rochow V.B."/>
            <person name="Ballantyne L."/>
            <person name="Zhu X."/>
        </authorList>
    </citation>
    <scope>NUCLEOTIDE SEQUENCE [LARGE SCALE GENOMIC DNA]</scope>
    <source>
        <strain evidence="2">XCY_ONT2</strain>
    </source>
</reference>
<dbReference type="InterPro" id="IPR049012">
    <property type="entry name" value="Mutator_transp_dom"/>
</dbReference>
<proteinExistence type="predicted"/>
<evidence type="ECO:0000313" key="3">
    <source>
        <dbReference type="Proteomes" id="UP001329430"/>
    </source>
</evidence>
<dbReference type="Pfam" id="PF20700">
    <property type="entry name" value="Mutator"/>
    <property type="match status" value="1"/>
</dbReference>
<feature type="domain" description="Mutator-like transposase" evidence="1">
    <location>
        <begin position="1"/>
        <end position="311"/>
    </location>
</feature>
<evidence type="ECO:0000259" key="1">
    <source>
        <dbReference type="Pfam" id="PF20700"/>
    </source>
</evidence>
<sequence length="448" mass="50396">MCGYKVAIPLCKEEPNQVDINTAAVIGSVNIGAGFTQLQSFTSSLDIPPMSYKMFARAHETACNAWESLAWETMKEAAKEESLIAIQSGSVDEDGIPMITVVCDGSWAKRSYRGGGNYNSLSGTAAIIGFNTKKILYIGIKNKYCIICQRAENTRSIPKSHVCYKNWHGSSTAMESAIIADGFCKSVEMYNLIYSKMIADGDSSAYRKILDRKPYKNCVVEKIECRNHLLRNYCNKLKEFAKSRNLPTILRNIINENIIRARSAVVKAIKYRKEEKCTASEQIINLRKDILNSLSHILGEHKECQNLQYFCNKSSPDARNIIEDIEILGLSDKLNQIVRHLASHSKSLIMNVDTNTVEQFNSIIVKYTGGKRINLTMRRSYQGRCMAAVVSRNTKRPVYYTHKYLNEGASPGKNLVSVEAKKAERLLQATKRPRKKLNLKNCSVKYPG</sequence>
<dbReference type="AlphaFoldDB" id="A0AAN7VP05"/>
<accession>A0AAN7VP05</accession>